<dbReference type="RefSeq" id="WP_344594256.1">
    <property type="nucleotide sequence ID" value="NZ_BAAARW010000024.1"/>
</dbReference>
<keyword evidence="2" id="KW-1185">Reference proteome</keyword>
<proteinExistence type="predicted"/>
<comment type="caution">
    <text evidence="1">The sequence shown here is derived from an EMBL/GenBank/DDBJ whole genome shotgun (WGS) entry which is preliminary data.</text>
</comment>
<evidence type="ECO:0000313" key="1">
    <source>
        <dbReference type="EMBL" id="GAA2440666.1"/>
    </source>
</evidence>
<protein>
    <submittedName>
        <fullName evidence="1">Uncharacterized protein</fullName>
    </submittedName>
</protein>
<dbReference type="EMBL" id="BAAARW010000024">
    <property type="protein sequence ID" value="GAA2440666.1"/>
    <property type="molecule type" value="Genomic_DNA"/>
</dbReference>
<organism evidence="1 2">
    <name type="scientific">Actinomadura vinacea</name>
    <dbReference type="NCBI Taxonomy" id="115336"/>
    <lineage>
        <taxon>Bacteria</taxon>
        <taxon>Bacillati</taxon>
        <taxon>Actinomycetota</taxon>
        <taxon>Actinomycetes</taxon>
        <taxon>Streptosporangiales</taxon>
        <taxon>Thermomonosporaceae</taxon>
        <taxon>Actinomadura</taxon>
    </lineage>
</organism>
<dbReference type="Proteomes" id="UP001501231">
    <property type="component" value="Unassembled WGS sequence"/>
</dbReference>
<name>A0ABN3JXJ6_9ACTN</name>
<sequence length="73" mass="8015">MKLDVAGLGALGEPQSLAGHVRDQSLRQADRLDRASLNTSPWIVFTLTFPGSSRITRGQIDAGHLRRVEQCRS</sequence>
<accession>A0ABN3JXJ6</accession>
<gene>
    <name evidence="1" type="ORF">GCM10010191_65770</name>
</gene>
<reference evidence="1 2" key="1">
    <citation type="journal article" date="2019" name="Int. J. Syst. Evol. Microbiol.">
        <title>The Global Catalogue of Microorganisms (GCM) 10K type strain sequencing project: providing services to taxonomists for standard genome sequencing and annotation.</title>
        <authorList>
            <consortium name="The Broad Institute Genomics Platform"/>
            <consortium name="The Broad Institute Genome Sequencing Center for Infectious Disease"/>
            <person name="Wu L."/>
            <person name="Ma J."/>
        </authorList>
    </citation>
    <scope>NUCLEOTIDE SEQUENCE [LARGE SCALE GENOMIC DNA]</scope>
    <source>
        <strain evidence="1 2">JCM 3325</strain>
    </source>
</reference>
<evidence type="ECO:0000313" key="2">
    <source>
        <dbReference type="Proteomes" id="UP001501231"/>
    </source>
</evidence>